<dbReference type="PROSITE" id="PS51071">
    <property type="entry name" value="HTH_RPIR"/>
    <property type="match status" value="1"/>
</dbReference>
<dbReference type="GO" id="GO:1901135">
    <property type="term" value="P:carbohydrate derivative metabolic process"/>
    <property type="evidence" value="ECO:0007669"/>
    <property type="project" value="InterPro"/>
</dbReference>
<dbReference type="GO" id="GO:0097367">
    <property type="term" value="F:carbohydrate derivative binding"/>
    <property type="evidence" value="ECO:0007669"/>
    <property type="project" value="InterPro"/>
</dbReference>
<keyword evidence="6" id="KW-1185">Reference proteome</keyword>
<dbReference type="InterPro" id="IPR035472">
    <property type="entry name" value="RpiR-like_SIS"/>
</dbReference>
<protein>
    <submittedName>
        <fullName evidence="5">RpiR family transcriptional regulator</fullName>
    </submittedName>
</protein>
<dbReference type="RefSeq" id="WP_106207368.1">
    <property type="nucleotide sequence ID" value="NZ_PVTD01000011.1"/>
</dbReference>
<evidence type="ECO:0000313" key="6">
    <source>
        <dbReference type="Proteomes" id="UP000239480"/>
    </source>
</evidence>
<evidence type="ECO:0000256" key="2">
    <source>
        <dbReference type="ARBA" id="ARBA00023125"/>
    </source>
</evidence>
<name>A0A2T0RIF3_9RHOB</name>
<evidence type="ECO:0000313" key="5">
    <source>
        <dbReference type="EMBL" id="PRY20963.1"/>
    </source>
</evidence>
<dbReference type="Proteomes" id="UP000239480">
    <property type="component" value="Unassembled WGS sequence"/>
</dbReference>
<evidence type="ECO:0000256" key="3">
    <source>
        <dbReference type="ARBA" id="ARBA00023163"/>
    </source>
</evidence>
<organism evidence="5 6">
    <name type="scientific">Aliiruegeria haliotis</name>
    <dbReference type="NCBI Taxonomy" id="1280846"/>
    <lineage>
        <taxon>Bacteria</taxon>
        <taxon>Pseudomonadati</taxon>
        <taxon>Pseudomonadota</taxon>
        <taxon>Alphaproteobacteria</taxon>
        <taxon>Rhodobacterales</taxon>
        <taxon>Roseobacteraceae</taxon>
        <taxon>Aliiruegeria</taxon>
    </lineage>
</organism>
<keyword evidence="1" id="KW-0805">Transcription regulation</keyword>
<keyword evidence="2" id="KW-0238">DNA-binding</keyword>
<dbReference type="Gene3D" id="3.40.50.10490">
    <property type="entry name" value="Glucose-6-phosphate isomerase like protein, domain 1"/>
    <property type="match status" value="1"/>
</dbReference>
<accession>A0A2T0RIF3</accession>
<dbReference type="InterPro" id="IPR001347">
    <property type="entry name" value="SIS_dom"/>
</dbReference>
<feature type="domain" description="HTH rpiR-type" evidence="4">
    <location>
        <begin position="7"/>
        <end position="83"/>
    </location>
</feature>
<dbReference type="EMBL" id="PVTD01000011">
    <property type="protein sequence ID" value="PRY20963.1"/>
    <property type="molecule type" value="Genomic_DNA"/>
</dbReference>
<evidence type="ECO:0000256" key="1">
    <source>
        <dbReference type="ARBA" id="ARBA00023015"/>
    </source>
</evidence>
<dbReference type="InterPro" id="IPR009057">
    <property type="entry name" value="Homeodomain-like_sf"/>
</dbReference>
<dbReference type="Gene3D" id="1.10.10.10">
    <property type="entry name" value="Winged helix-like DNA-binding domain superfamily/Winged helix DNA-binding domain"/>
    <property type="match status" value="1"/>
</dbReference>
<sequence>MDPTLKTKTISRLKEGLEGFTPRMRTVAKYILDNPAEFGLDTVRQTAQKAGVSTYTLVRTARQLGFESYDALRDPFRHALVSSAEFVDLPGWLAELPDTGDTGRIQAEAALNSLAIVQRSLERQSPDTLDRVAEVLFSARKAFVTGTRASYAMAYYFHYVGRMALPSLDLIPRHVGSAVDELNEAGEGDVLVAIMTTPYSRETVDTCRFAQSRGVALILVSDSEISFPDLRPEISMPVSAISTHHFACYSGIAAVLEGVLSVLLHRGGEETAERIKSYEAVRKAHAAYWKPKKN</sequence>
<keyword evidence="3" id="KW-0804">Transcription</keyword>
<dbReference type="InterPro" id="IPR000281">
    <property type="entry name" value="HTH_RpiR"/>
</dbReference>
<proteinExistence type="predicted"/>
<dbReference type="InterPro" id="IPR036388">
    <property type="entry name" value="WH-like_DNA-bd_sf"/>
</dbReference>
<reference evidence="5 6" key="1">
    <citation type="submission" date="2018-03" db="EMBL/GenBank/DDBJ databases">
        <title>Genomic Encyclopedia of Archaeal and Bacterial Type Strains, Phase II (KMG-II): from individual species to whole genera.</title>
        <authorList>
            <person name="Goeker M."/>
        </authorList>
    </citation>
    <scope>NUCLEOTIDE SEQUENCE [LARGE SCALE GENOMIC DNA]</scope>
    <source>
        <strain evidence="5 6">DSM 29328</strain>
    </source>
</reference>
<dbReference type="CDD" id="cd05013">
    <property type="entry name" value="SIS_RpiR"/>
    <property type="match status" value="1"/>
</dbReference>
<evidence type="ECO:0000259" key="4">
    <source>
        <dbReference type="PROSITE" id="PS51071"/>
    </source>
</evidence>
<dbReference type="SUPFAM" id="SSF53697">
    <property type="entry name" value="SIS domain"/>
    <property type="match status" value="1"/>
</dbReference>
<dbReference type="Pfam" id="PF01380">
    <property type="entry name" value="SIS"/>
    <property type="match status" value="1"/>
</dbReference>
<dbReference type="SUPFAM" id="SSF46689">
    <property type="entry name" value="Homeodomain-like"/>
    <property type="match status" value="1"/>
</dbReference>
<dbReference type="InterPro" id="IPR046348">
    <property type="entry name" value="SIS_dom_sf"/>
</dbReference>
<dbReference type="AlphaFoldDB" id="A0A2T0RIF3"/>
<dbReference type="PANTHER" id="PTHR30514">
    <property type="entry name" value="GLUCOKINASE"/>
    <property type="match status" value="1"/>
</dbReference>
<dbReference type="GO" id="GO:0003700">
    <property type="term" value="F:DNA-binding transcription factor activity"/>
    <property type="evidence" value="ECO:0007669"/>
    <property type="project" value="InterPro"/>
</dbReference>
<dbReference type="InterPro" id="IPR047640">
    <property type="entry name" value="RpiR-like"/>
</dbReference>
<dbReference type="Pfam" id="PF01418">
    <property type="entry name" value="HTH_6"/>
    <property type="match status" value="1"/>
</dbReference>
<dbReference type="GO" id="GO:0003677">
    <property type="term" value="F:DNA binding"/>
    <property type="evidence" value="ECO:0007669"/>
    <property type="project" value="UniProtKB-KW"/>
</dbReference>
<gene>
    <name evidence="5" type="ORF">CLV78_111118</name>
</gene>
<dbReference type="OrthoDB" id="9814676at2"/>
<dbReference type="PANTHER" id="PTHR30514:SF18">
    <property type="entry name" value="RPIR-FAMILY TRANSCRIPTIONAL REGULATOR"/>
    <property type="match status" value="1"/>
</dbReference>
<comment type="caution">
    <text evidence="5">The sequence shown here is derived from an EMBL/GenBank/DDBJ whole genome shotgun (WGS) entry which is preliminary data.</text>
</comment>